<accession>A0A8X6QHS0</accession>
<proteinExistence type="predicted"/>
<evidence type="ECO:0000313" key="1">
    <source>
        <dbReference type="EMBL" id="GFU14219.1"/>
    </source>
</evidence>
<keyword evidence="2" id="KW-1185">Reference proteome</keyword>
<dbReference type="OrthoDB" id="10294609at2759"/>
<comment type="caution">
    <text evidence="1">The sequence shown here is derived from an EMBL/GenBank/DDBJ whole genome shotgun (WGS) entry which is preliminary data.</text>
</comment>
<dbReference type="AlphaFoldDB" id="A0A8X6QHS0"/>
<gene>
    <name evidence="1" type="ORF">NPIL_433881</name>
</gene>
<evidence type="ECO:0000313" key="2">
    <source>
        <dbReference type="Proteomes" id="UP000887013"/>
    </source>
</evidence>
<name>A0A8X6QHS0_NEPPI</name>
<reference evidence="1" key="1">
    <citation type="submission" date="2020-08" db="EMBL/GenBank/DDBJ databases">
        <title>Multicomponent nature underlies the extraordinary mechanical properties of spider dragline silk.</title>
        <authorList>
            <person name="Kono N."/>
            <person name="Nakamura H."/>
            <person name="Mori M."/>
            <person name="Yoshida Y."/>
            <person name="Ohtoshi R."/>
            <person name="Malay A.D."/>
            <person name="Moran D.A.P."/>
            <person name="Tomita M."/>
            <person name="Numata K."/>
            <person name="Arakawa K."/>
        </authorList>
    </citation>
    <scope>NUCLEOTIDE SEQUENCE</scope>
</reference>
<dbReference type="Proteomes" id="UP000887013">
    <property type="component" value="Unassembled WGS sequence"/>
</dbReference>
<sequence length="96" mass="11606">MTPESPPNQTTSNKESIVDRMNFLERHMVSNTTKQMMPIFKQRKRMTVSDGPRTQNQQHIQWRLFESVFQNMYTDEEQEIYRGFLYPVRFLKEDVS</sequence>
<dbReference type="EMBL" id="BMAW01029896">
    <property type="protein sequence ID" value="GFU14219.1"/>
    <property type="molecule type" value="Genomic_DNA"/>
</dbReference>
<protein>
    <submittedName>
        <fullName evidence="1">Uncharacterized protein</fullName>
    </submittedName>
</protein>
<organism evidence="1 2">
    <name type="scientific">Nephila pilipes</name>
    <name type="common">Giant wood spider</name>
    <name type="synonym">Nephila maculata</name>
    <dbReference type="NCBI Taxonomy" id="299642"/>
    <lineage>
        <taxon>Eukaryota</taxon>
        <taxon>Metazoa</taxon>
        <taxon>Ecdysozoa</taxon>
        <taxon>Arthropoda</taxon>
        <taxon>Chelicerata</taxon>
        <taxon>Arachnida</taxon>
        <taxon>Araneae</taxon>
        <taxon>Araneomorphae</taxon>
        <taxon>Entelegynae</taxon>
        <taxon>Araneoidea</taxon>
        <taxon>Nephilidae</taxon>
        <taxon>Nephila</taxon>
    </lineage>
</organism>